<accession>A0AAV0BP55</accession>
<evidence type="ECO:0000313" key="3">
    <source>
        <dbReference type="Proteomes" id="UP001153365"/>
    </source>
</evidence>
<feature type="transmembrane region" description="Helical" evidence="1">
    <location>
        <begin position="94"/>
        <end position="111"/>
    </location>
</feature>
<organism evidence="2 3">
    <name type="scientific">Phakopsora pachyrhizi</name>
    <name type="common">Asian soybean rust disease fungus</name>
    <dbReference type="NCBI Taxonomy" id="170000"/>
    <lineage>
        <taxon>Eukaryota</taxon>
        <taxon>Fungi</taxon>
        <taxon>Dikarya</taxon>
        <taxon>Basidiomycota</taxon>
        <taxon>Pucciniomycotina</taxon>
        <taxon>Pucciniomycetes</taxon>
        <taxon>Pucciniales</taxon>
        <taxon>Phakopsoraceae</taxon>
        <taxon>Phakopsora</taxon>
    </lineage>
</organism>
<protein>
    <submittedName>
        <fullName evidence="2">Uncharacterized protein</fullName>
    </submittedName>
</protein>
<dbReference type="Proteomes" id="UP001153365">
    <property type="component" value="Unassembled WGS sequence"/>
</dbReference>
<reference evidence="2" key="1">
    <citation type="submission" date="2022-06" db="EMBL/GenBank/DDBJ databases">
        <authorList>
            <consortium name="SYNGENTA / RWTH Aachen University"/>
        </authorList>
    </citation>
    <scope>NUCLEOTIDE SEQUENCE</scope>
</reference>
<keyword evidence="1" id="KW-0472">Membrane</keyword>
<keyword evidence="1" id="KW-0812">Transmembrane</keyword>
<keyword evidence="1" id="KW-1133">Transmembrane helix</keyword>
<name>A0AAV0BP55_PHAPC</name>
<comment type="caution">
    <text evidence="2">The sequence shown here is derived from an EMBL/GenBank/DDBJ whole genome shotgun (WGS) entry which is preliminary data.</text>
</comment>
<keyword evidence="3" id="KW-1185">Reference proteome</keyword>
<dbReference type="AlphaFoldDB" id="A0AAV0BP55"/>
<sequence length="190" mass="21475">MMFGQPAVLPVDVEMETYLKINWEEVRTTEELLTGRMDQLARKKEVLELGYKRMMEATAKLELDGTRIARGFAAAKIKRFYSWGIAPRTRRRRGGGGVIFLLLVLLGYLSTEGIRRMDMDGTGEWHGRVTGCSGGRRSWTGDDGEIIRAGGGVVEDLVKRAGKKKGRRVLQGFCKEVFAGFCRALRRKEW</sequence>
<proteinExistence type="predicted"/>
<dbReference type="EMBL" id="CALTRL010005982">
    <property type="protein sequence ID" value="CAH7688433.1"/>
    <property type="molecule type" value="Genomic_DNA"/>
</dbReference>
<evidence type="ECO:0000256" key="1">
    <source>
        <dbReference type="SAM" id="Phobius"/>
    </source>
</evidence>
<evidence type="ECO:0000313" key="2">
    <source>
        <dbReference type="EMBL" id="CAH7688433.1"/>
    </source>
</evidence>
<gene>
    <name evidence="2" type="ORF">PPACK8108_LOCUS23401</name>
</gene>